<keyword evidence="9" id="KW-1185">Reference proteome</keyword>
<evidence type="ECO:0000256" key="1">
    <source>
        <dbReference type="ARBA" id="ARBA00004690"/>
    </source>
</evidence>
<dbReference type="GO" id="GO:0044211">
    <property type="term" value="P:CTP salvage"/>
    <property type="evidence" value="ECO:0007669"/>
    <property type="project" value="UniProtKB-UniPathway"/>
</dbReference>
<feature type="domain" description="Phosphoribulokinase/uridine kinase" evidence="7">
    <location>
        <begin position="12"/>
        <end position="197"/>
    </location>
</feature>
<name>A0A1L0CKD6_9ASCO</name>
<dbReference type="Gene3D" id="3.40.50.300">
    <property type="entry name" value="P-loop containing nucleotide triphosphate hydrolases"/>
    <property type="match status" value="1"/>
</dbReference>
<dbReference type="GO" id="GO:0004849">
    <property type="term" value="F:uridine kinase activity"/>
    <property type="evidence" value="ECO:0007669"/>
    <property type="project" value="UniProtKB-EC"/>
</dbReference>
<comment type="pathway">
    <text evidence="5">Pyrimidine metabolism; CTP biosynthesis via salvage pathway; CTP from cytidine: step 1/3.</text>
</comment>
<evidence type="ECO:0000313" key="8">
    <source>
        <dbReference type="EMBL" id="SGZ39301.1"/>
    </source>
</evidence>
<dbReference type="SUPFAM" id="SSF52540">
    <property type="entry name" value="P-loop containing nucleoside triphosphate hydrolases"/>
    <property type="match status" value="1"/>
</dbReference>
<evidence type="ECO:0000256" key="5">
    <source>
        <dbReference type="RuleBase" id="RU003825"/>
    </source>
</evidence>
<dbReference type="PANTHER" id="PTHR10285">
    <property type="entry name" value="URIDINE KINASE"/>
    <property type="match status" value="1"/>
</dbReference>
<comment type="catalytic activity">
    <reaction evidence="5">
        <text>cytidine + ATP = CMP + ADP + H(+)</text>
        <dbReference type="Rhea" id="RHEA:24674"/>
        <dbReference type="ChEBI" id="CHEBI:15378"/>
        <dbReference type="ChEBI" id="CHEBI:17562"/>
        <dbReference type="ChEBI" id="CHEBI:30616"/>
        <dbReference type="ChEBI" id="CHEBI:60377"/>
        <dbReference type="ChEBI" id="CHEBI:456216"/>
        <dbReference type="EC" id="2.7.1.48"/>
    </reaction>
</comment>
<organism evidence="8 9">
    <name type="scientific">Hanseniaspora guilliermondii</name>
    <dbReference type="NCBI Taxonomy" id="56406"/>
    <lineage>
        <taxon>Eukaryota</taxon>
        <taxon>Fungi</taxon>
        <taxon>Dikarya</taxon>
        <taxon>Ascomycota</taxon>
        <taxon>Saccharomycotina</taxon>
        <taxon>Saccharomycetes</taxon>
        <taxon>Saccharomycodales</taxon>
        <taxon>Saccharomycodaceae</taxon>
        <taxon>Hanseniaspora</taxon>
    </lineage>
</organism>
<keyword evidence="2 5" id="KW-0808">Transferase</keyword>
<dbReference type="Proteomes" id="UP000183365">
    <property type="component" value="Unassembled WGS sequence"/>
</dbReference>
<gene>
    <name evidence="8" type="ORF">HGUI_01501</name>
</gene>
<evidence type="ECO:0000256" key="3">
    <source>
        <dbReference type="ARBA" id="ARBA00022741"/>
    </source>
</evidence>
<dbReference type="OrthoDB" id="738517at2759"/>
<dbReference type="UniPathway" id="UPA00579">
    <property type="reaction ID" value="UER00640"/>
</dbReference>
<dbReference type="GO" id="GO:0043771">
    <property type="term" value="F:cytidine kinase activity"/>
    <property type="evidence" value="ECO:0007669"/>
    <property type="project" value="RHEA"/>
</dbReference>
<dbReference type="UniPathway" id="UPA00574">
    <property type="reaction ID" value="UER00637"/>
</dbReference>
<comment type="catalytic activity">
    <reaction evidence="5">
        <text>uridine + ATP = UMP + ADP + H(+)</text>
        <dbReference type="Rhea" id="RHEA:16825"/>
        <dbReference type="ChEBI" id="CHEBI:15378"/>
        <dbReference type="ChEBI" id="CHEBI:16704"/>
        <dbReference type="ChEBI" id="CHEBI:30616"/>
        <dbReference type="ChEBI" id="CHEBI:57865"/>
        <dbReference type="ChEBI" id="CHEBI:456216"/>
        <dbReference type="EC" id="2.7.1.48"/>
    </reaction>
</comment>
<feature type="compositionally biased region" description="Low complexity" evidence="6">
    <location>
        <begin position="227"/>
        <end position="243"/>
    </location>
</feature>
<evidence type="ECO:0000256" key="2">
    <source>
        <dbReference type="ARBA" id="ARBA00022679"/>
    </source>
</evidence>
<evidence type="ECO:0000256" key="6">
    <source>
        <dbReference type="SAM" id="MobiDB-lite"/>
    </source>
</evidence>
<dbReference type="NCBIfam" id="NF004018">
    <property type="entry name" value="PRK05480.1"/>
    <property type="match status" value="1"/>
</dbReference>
<comment type="similarity">
    <text evidence="5">Belongs to the uridine kinase family.</text>
</comment>
<dbReference type="EMBL" id="FQNF01000021">
    <property type="protein sequence ID" value="SGZ39301.1"/>
    <property type="molecule type" value="Genomic_DNA"/>
</dbReference>
<keyword evidence="5" id="KW-0067">ATP-binding</keyword>
<evidence type="ECO:0000256" key="4">
    <source>
        <dbReference type="ARBA" id="ARBA00022777"/>
    </source>
</evidence>
<dbReference type="EC" id="2.7.1.48" evidence="5"/>
<dbReference type="InterPro" id="IPR000764">
    <property type="entry name" value="Uridine_kinase-like"/>
</dbReference>
<dbReference type="AlphaFoldDB" id="A0A1L0CKD6"/>
<dbReference type="InterPro" id="IPR027417">
    <property type="entry name" value="P-loop_NTPase"/>
</dbReference>
<accession>A0A1L0CKD6</accession>
<dbReference type="PRINTS" id="PR00988">
    <property type="entry name" value="URIDINKINASE"/>
</dbReference>
<dbReference type="Pfam" id="PF00485">
    <property type="entry name" value="PRK"/>
    <property type="match status" value="1"/>
</dbReference>
<evidence type="ECO:0000259" key="7">
    <source>
        <dbReference type="Pfam" id="PF00485"/>
    </source>
</evidence>
<dbReference type="VEuPathDB" id="FungiDB:HGUI_01501"/>
<dbReference type="GO" id="GO:0044206">
    <property type="term" value="P:UMP salvage"/>
    <property type="evidence" value="ECO:0007669"/>
    <property type="project" value="UniProtKB-UniPathway"/>
</dbReference>
<dbReference type="GO" id="GO:0005524">
    <property type="term" value="F:ATP binding"/>
    <property type="evidence" value="ECO:0007669"/>
    <property type="project" value="UniProtKB-KW"/>
</dbReference>
<protein>
    <recommendedName>
        <fullName evidence="5">Uridine kinase</fullName>
        <ecNumber evidence="5">2.7.1.48</ecNumber>
    </recommendedName>
</protein>
<dbReference type="CDD" id="cd02023">
    <property type="entry name" value="UMPK"/>
    <property type="match status" value="1"/>
</dbReference>
<keyword evidence="4 5" id="KW-0418">Kinase</keyword>
<dbReference type="InterPro" id="IPR006083">
    <property type="entry name" value="PRK/URK"/>
</dbReference>
<dbReference type="NCBIfam" id="TIGR00235">
    <property type="entry name" value="udk"/>
    <property type="match status" value="1"/>
</dbReference>
<sequence>MTSNNNTKPPYIIAVGGQSGSGKTSLAQLLKDKIDSENNALIAMDNFYKPLNEEEKKCALRNEFDFDNPNALDLDLVYELLYDIKVNNCKTIKVPKYSFVEHNRIPNEYIVINNPHIIILEGLYALYDDRILDLIDLKIYVDADLDICLARRITRDMLHRGRDLEGCLKQWIKFVKPASEVFIRPTMKKADVIIPNFASKSDKGVKVLISHLKNKLMERDVEDSQISSEKTNENTVESSNSSSDLEEDIIEALDANRKNSLGQSSKEHIICSNCEHKLPLVTKLGNYQLDTPEDSE</sequence>
<keyword evidence="3 5" id="KW-0547">Nucleotide-binding</keyword>
<feature type="region of interest" description="Disordered" evidence="6">
    <location>
        <begin position="220"/>
        <end position="245"/>
    </location>
</feature>
<proteinExistence type="inferred from homology"/>
<evidence type="ECO:0000313" key="9">
    <source>
        <dbReference type="Proteomes" id="UP000183365"/>
    </source>
</evidence>
<comment type="pathway">
    <text evidence="1 5">Pyrimidine metabolism; UMP biosynthesis via salvage pathway; UMP from uridine: step 1/1.</text>
</comment>
<reference evidence="9" key="1">
    <citation type="submission" date="2016-11" db="EMBL/GenBank/DDBJ databases">
        <authorList>
            <person name="Guldener U."/>
        </authorList>
    </citation>
    <scope>NUCLEOTIDE SEQUENCE [LARGE SCALE GENOMIC DNA]</scope>
</reference>